<dbReference type="EMBL" id="CP041616">
    <property type="protein sequence ID" value="QDO89646.1"/>
    <property type="molecule type" value="Genomic_DNA"/>
</dbReference>
<organism evidence="3 4">
    <name type="scientific">Ornithinimicrobium ciconiae</name>
    <dbReference type="NCBI Taxonomy" id="2594265"/>
    <lineage>
        <taxon>Bacteria</taxon>
        <taxon>Bacillati</taxon>
        <taxon>Actinomycetota</taxon>
        <taxon>Actinomycetes</taxon>
        <taxon>Micrococcales</taxon>
        <taxon>Ornithinimicrobiaceae</taxon>
        <taxon>Ornithinimicrobium</taxon>
    </lineage>
</organism>
<dbReference type="AlphaFoldDB" id="A0A516GDP2"/>
<feature type="compositionally biased region" description="Polar residues" evidence="2">
    <location>
        <begin position="1"/>
        <end position="10"/>
    </location>
</feature>
<dbReference type="Pfam" id="PF14561">
    <property type="entry name" value="TPR_20"/>
    <property type="match status" value="1"/>
</dbReference>
<protein>
    <submittedName>
        <fullName evidence="3">Tetratricopeptide repeat protein</fullName>
    </submittedName>
</protein>
<dbReference type="InterPro" id="IPR036249">
    <property type="entry name" value="Thioredoxin-like_sf"/>
</dbReference>
<evidence type="ECO:0000256" key="1">
    <source>
        <dbReference type="PROSITE-ProRule" id="PRU00339"/>
    </source>
</evidence>
<dbReference type="InterPro" id="IPR019734">
    <property type="entry name" value="TPR_rpt"/>
</dbReference>
<dbReference type="SUPFAM" id="SSF48452">
    <property type="entry name" value="TPR-like"/>
    <property type="match status" value="1"/>
</dbReference>
<evidence type="ECO:0000313" key="4">
    <source>
        <dbReference type="Proteomes" id="UP000315395"/>
    </source>
</evidence>
<dbReference type="RefSeq" id="WP_143784368.1">
    <property type="nucleotide sequence ID" value="NZ_CP041616.1"/>
</dbReference>
<proteinExistence type="predicted"/>
<dbReference type="OrthoDB" id="5181746at2"/>
<sequence length="351" mass="35811">MTQPSPQSLNAALRGAVDLSALSRPRQQAPAGRPGAQPGAPGAQPGGPGGAAGGAPTGGAPTGGAAAGGDGVLVHATDESFATVVNGSMAVPAVLVLYTDQIPESAQFVQTLADEAVAQEGRFRVVAVEIAGSPGVVQALSPVLQEAFGQVSALPVVVGLLQGQPVPFFLGVQPIEQVRALLEQFLSAAVANGVTGRVENVGGAPAGDEGEEPQIPALHQEAYDAIDRGDLDAAAQAYQQALQDNPKDEDARLGLGQVELLRRTTGLDLHAVRAAAAADPSDVQAQLQASDLDLVGGHVEDAFLRLIDLVKRTAGDERNTVRQHLLGQFEVIGGTDPRVVKARGSLMSALF</sequence>
<dbReference type="InterPro" id="IPR011990">
    <property type="entry name" value="TPR-like_helical_dom_sf"/>
</dbReference>
<dbReference type="PROSITE" id="PS50005">
    <property type="entry name" value="TPR"/>
    <property type="match status" value="1"/>
</dbReference>
<keyword evidence="1" id="KW-0802">TPR repeat</keyword>
<feature type="compositionally biased region" description="Low complexity" evidence="2">
    <location>
        <begin position="25"/>
        <end position="43"/>
    </location>
</feature>
<reference evidence="3 4" key="1">
    <citation type="submission" date="2019-07" db="EMBL/GenBank/DDBJ databases">
        <title>complete genome sequencing of Ornithinimicrobium sp. H23M54.</title>
        <authorList>
            <person name="Bae J.-W."/>
            <person name="Lee S.-Y."/>
        </authorList>
    </citation>
    <scope>NUCLEOTIDE SEQUENCE [LARGE SCALE GENOMIC DNA]</scope>
    <source>
        <strain evidence="3 4">H23M54</strain>
    </source>
</reference>
<name>A0A516GDP2_9MICO</name>
<accession>A0A516GDP2</accession>
<keyword evidence="4" id="KW-1185">Reference proteome</keyword>
<feature type="compositionally biased region" description="Gly residues" evidence="2">
    <location>
        <begin position="44"/>
        <end position="64"/>
    </location>
</feature>
<dbReference type="Pfam" id="PF13414">
    <property type="entry name" value="TPR_11"/>
    <property type="match status" value="1"/>
</dbReference>
<feature type="region of interest" description="Disordered" evidence="2">
    <location>
        <begin position="1"/>
        <end position="64"/>
    </location>
</feature>
<feature type="repeat" description="TPR" evidence="1">
    <location>
        <begin position="215"/>
        <end position="248"/>
    </location>
</feature>
<gene>
    <name evidence="3" type="ORF">FNH13_15985</name>
</gene>
<evidence type="ECO:0000256" key="2">
    <source>
        <dbReference type="SAM" id="MobiDB-lite"/>
    </source>
</evidence>
<dbReference type="KEGG" id="orz:FNH13_15985"/>
<dbReference type="SUPFAM" id="SSF52833">
    <property type="entry name" value="Thioredoxin-like"/>
    <property type="match status" value="1"/>
</dbReference>
<dbReference type="Proteomes" id="UP000315395">
    <property type="component" value="Chromosome"/>
</dbReference>
<evidence type="ECO:0000313" key="3">
    <source>
        <dbReference type="EMBL" id="QDO89646.1"/>
    </source>
</evidence>
<dbReference type="Gene3D" id="1.25.40.10">
    <property type="entry name" value="Tetratricopeptide repeat domain"/>
    <property type="match status" value="1"/>
</dbReference>